<dbReference type="EMBL" id="NAJQ01000556">
    <property type="protein sequence ID" value="TKA67659.1"/>
    <property type="molecule type" value="Genomic_DNA"/>
</dbReference>
<protein>
    <recommendedName>
        <fullName evidence="2">GDS1 winged helix domain-containing protein</fullName>
    </recommendedName>
</protein>
<organism evidence="3 4">
    <name type="scientific">Friedmanniomyces simplex</name>
    <dbReference type="NCBI Taxonomy" id="329884"/>
    <lineage>
        <taxon>Eukaryota</taxon>
        <taxon>Fungi</taxon>
        <taxon>Dikarya</taxon>
        <taxon>Ascomycota</taxon>
        <taxon>Pezizomycotina</taxon>
        <taxon>Dothideomycetes</taxon>
        <taxon>Dothideomycetidae</taxon>
        <taxon>Mycosphaerellales</taxon>
        <taxon>Teratosphaeriaceae</taxon>
        <taxon>Friedmanniomyces</taxon>
    </lineage>
</organism>
<evidence type="ECO:0000256" key="1">
    <source>
        <dbReference type="SAM" id="MobiDB-lite"/>
    </source>
</evidence>
<sequence>MPYNTRRKSLSLSELGIIVPKRSRTASHPSPPNTIVEGEEPPVKKSKRSHASSSPPPPGLMSPPRTTTIRFKEEKPKQAVELSPPPSPAAEGSNKVDVEGISDDIVVGTIQQIEKTGNRPHLVKELAHVLASSLHAVEKSANPCALISSRLTAYLNRSWPAISPCPLAKDLSAVHPRRLFFYLTTTPHQPIPEVAEPFMPPKRTLSPPQSSASAADEEDDRYNRRRTALSPSPEVDLSSPELEQDSMEQPPTPGAPFSGRNSIARDSRSSSLSHPKRAASPQLEREERDFKQTANQLYEQAQLRRNSLQQDTRMEQAGATAGADRNDVSVSMSIEETEEHAALRHHDDAAALFGHAEHLKVPSSAPLLMDFSSPMMQPQSELHLDAVPSPLKEASRVIDEQTESSVFLDHLPASAHREPAALVDPAFLAWDALQSPENIELAELDDMFDAY</sequence>
<dbReference type="AlphaFoldDB" id="A0A4V5NGX0"/>
<feature type="region of interest" description="Disordered" evidence="1">
    <location>
        <begin position="190"/>
        <end position="287"/>
    </location>
</feature>
<dbReference type="STRING" id="329884.A0A4V5NGX0"/>
<dbReference type="Proteomes" id="UP000309340">
    <property type="component" value="Unassembled WGS sequence"/>
</dbReference>
<feature type="domain" description="GDS1 winged helix" evidence="2">
    <location>
        <begin position="97"/>
        <end position="190"/>
    </location>
</feature>
<comment type="caution">
    <text evidence="3">The sequence shown here is derived from an EMBL/GenBank/DDBJ whole genome shotgun (WGS) entry which is preliminary data.</text>
</comment>
<keyword evidence="4" id="KW-1185">Reference proteome</keyword>
<evidence type="ECO:0000259" key="2">
    <source>
        <dbReference type="Pfam" id="PF25318"/>
    </source>
</evidence>
<dbReference type="InterPro" id="IPR057511">
    <property type="entry name" value="WH_GDS1"/>
</dbReference>
<feature type="region of interest" description="Disordered" evidence="1">
    <location>
        <begin position="1"/>
        <end position="95"/>
    </location>
</feature>
<proteinExistence type="predicted"/>
<dbReference type="OrthoDB" id="4150221at2759"/>
<accession>A0A4V5NGX0</accession>
<name>A0A4V5NGX0_9PEZI</name>
<dbReference type="Pfam" id="PF25318">
    <property type="entry name" value="WHD_GDS1"/>
    <property type="match status" value="1"/>
</dbReference>
<evidence type="ECO:0000313" key="3">
    <source>
        <dbReference type="EMBL" id="TKA67659.1"/>
    </source>
</evidence>
<gene>
    <name evidence="3" type="ORF">B0A55_08148</name>
</gene>
<reference evidence="3 4" key="1">
    <citation type="submission" date="2017-03" db="EMBL/GenBank/DDBJ databases">
        <title>Genomes of endolithic fungi from Antarctica.</title>
        <authorList>
            <person name="Coleine C."/>
            <person name="Masonjones S."/>
            <person name="Stajich J.E."/>
        </authorList>
    </citation>
    <scope>NUCLEOTIDE SEQUENCE [LARGE SCALE GENOMIC DNA]</scope>
    <source>
        <strain evidence="3 4">CCFEE 5184</strain>
    </source>
</reference>
<evidence type="ECO:0000313" key="4">
    <source>
        <dbReference type="Proteomes" id="UP000309340"/>
    </source>
</evidence>